<comment type="caution">
    <text evidence="4">The sequence shown here is derived from an EMBL/GenBank/DDBJ whole genome shotgun (WGS) entry which is preliminary data.</text>
</comment>
<evidence type="ECO:0008006" key="6">
    <source>
        <dbReference type="Google" id="ProtNLM"/>
    </source>
</evidence>
<name>A0A6V8HAV7_TALPI</name>
<accession>A0A6V8HAV7</accession>
<dbReference type="PANTHER" id="PTHR40621:SF6">
    <property type="entry name" value="AP-1-LIKE TRANSCRIPTION FACTOR YAP1-RELATED"/>
    <property type="match status" value="1"/>
</dbReference>
<dbReference type="Proteomes" id="UP000053095">
    <property type="component" value="Unassembled WGS sequence"/>
</dbReference>
<gene>
    <name evidence="4" type="ORF">TCE0_024r07329</name>
</gene>
<protein>
    <recommendedName>
        <fullName evidence="6">BZIP domain-containing protein</fullName>
    </recommendedName>
</protein>
<keyword evidence="2" id="KW-0539">Nucleus</keyword>
<dbReference type="SUPFAM" id="SSF57959">
    <property type="entry name" value="Leucine zipper domain"/>
    <property type="match status" value="1"/>
</dbReference>
<dbReference type="CDD" id="cd14688">
    <property type="entry name" value="bZIP_YAP"/>
    <property type="match status" value="1"/>
</dbReference>
<dbReference type="GO" id="GO:0090575">
    <property type="term" value="C:RNA polymerase II transcription regulator complex"/>
    <property type="evidence" value="ECO:0007669"/>
    <property type="project" value="TreeGrafter"/>
</dbReference>
<evidence type="ECO:0000256" key="3">
    <source>
        <dbReference type="SAM" id="MobiDB-lite"/>
    </source>
</evidence>
<dbReference type="PANTHER" id="PTHR40621">
    <property type="entry name" value="TRANSCRIPTION FACTOR KAPC-RELATED"/>
    <property type="match status" value="1"/>
</dbReference>
<dbReference type="InterPro" id="IPR050936">
    <property type="entry name" value="AP-1-like"/>
</dbReference>
<dbReference type="InterPro" id="IPR046347">
    <property type="entry name" value="bZIP_sf"/>
</dbReference>
<evidence type="ECO:0000313" key="5">
    <source>
        <dbReference type="Proteomes" id="UP000053095"/>
    </source>
</evidence>
<evidence type="ECO:0000256" key="1">
    <source>
        <dbReference type="ARBA" id="ARBA00004123"/>
    </source>
</evidence>
<dbReference type="EMBL" id="DF933820">
    <property type="protein sequence ID" value="GAM37419.1"/>
    <property type="molecule type" value="Genomic_DNA"/>
</dbReference>
<dbReference type="Gene3D" id="1.20.5.170">
    <property type="match status" value="1"/>
</dbReference>
<organism evidence="4 5">
    <name type="scientific">Talaromyces pinophilus</name>
    <name type="common">Penicillium pinophilum</name>
    <dbReference type="NCBI Taxonomy" id="128442"/>
    <lineage>
        <taxon>Eukaryota</taxon>
        <taxon>Fungi</taxon>
        <taxon>Dikarya</taxon>
        <taxon>Ascomycota</taxon>
        <taxon>Pezizomycotina</taxon>
        <taxon>Eurotiomycetes</taxon>
        <taxon>Eurotiomycetidae</taxon>
        <taxon>Eurotiales</taxon>
        <taxon>Trichocomaceae</taxon>
        <taxon>Talaromyces</taxon>
        <taxon>Talaromyces sect. Talaromyces</taxon>
    </lineage>
</organism>
<feature type="region of interest" description="Disordered" evidence="3">
    <location>
        <begin position="1"/>
        <end position="55"/>
    </location>
</feature>
<evidence type="ECO:0000313" key="4">
    <source>
        <dbReference type="EMBL" id="GAM37419.1"/>
    </source>
</evidence>
<sequence length="150" mass="16921">MRPPSSIHSLTGTRSLLSKDKDKDSSSQSGRNDSAYLKRREQVRRAQRTHRERKDQYFKTLESEVLRLRANEANFLKKIQELETHIFHLQEAVKRTGIDLPSIEEYSQSVPGSEANLPALASVKANNVAHDASASHSIFHNTGPLNDISE</sequence>
<feature type="compositionally biased region" description="Polar residues" evidence="3">
    <location>
        <begin position="1"/>
        <end position="14"/>
    </location>
</feature>
<evidence type="ECO:0000256" key="2">
    <source>
        <dbReference type="ARBA" id="ARBA00023242"/>
    </source>
</evidence>
<reference evidence="5" key="1">
    <citation type="journal article" date="2015" name="Genome Announc.">
        <title>Draft genome sequence of Talaromyces cellulolyticus strain Y-94, a source of lignocellulosic biomass-degrading enzymes.</title>
        <authorList>
            <person name="Fujii T."/>
            <person name="Koike H."/>
            <person name="Sawayama S."/>
            <person name="Yano S."/>
            <person name="Inoue H."/>
        </authorList>
    </citation>
    <scope>NUCLEOTIDE SEQUENCE [LARGE SCALE GENOMIC DNA]</scope>
    <source>
        <strain evidence="5">Y-94</strain>
    </source>
</reference>
<keyword evidence="5" id="KW-1185">Reference proteome</keyword>
<comment type="subcellular location">
    <subcellularLocation>
        <location evidence="1">Nucleus</location>
    </subcellularLocation>
</comment>
<dbReference type="GO" id="GO:0001228">
    <property type="term" value="F:DNA-binding transcription activator activity, RNA polymerase II-specific"/>
    <property type="evidence" value="ECO:0007669"/>
    <property type="project" value="TreeGrafter"/>
</dbReference>
<dbReference type="GO" id="GO:0000976">
    <property type="term" value="F:transcription cis-regulatory region binding"/>
    <property type="evidence" value="ECO:0007669"/>
    <property type="project" value="InterPro"/>
</dbReference>
<dbReference type="AlphaFoldDB" id="A0A6V8HAV7"/>
<proteinExistence type="predicted"/>